<feature type="transmembrane region" description="Helical" evidence="2">
    <location>
        <begin position="510"/>
        <end position="529"/>
    </location>
</feature>
<evidence type="ECO:0000256" key="1">
    <source>
        <dbReference type="SAM" id="MobiDB-lite"/>
    </source>
</evidence>
<feature type="compositionally biased region" description="Low complexity" evidence="1">
    <location>
        <begin position="8"/>
        <end position="21"/>
    </location>
</feature>
<gene>
    <name evidence="3" type="ORF">D5R55_36940</name>
</gene>
<feature type="transmembrane region" description="Helical" evidence="2">
    <location>
        <begin position="365"/>
        <end position="385"/>
    </location>
</feature>
<feature type="transmembrane region" description="Helical" evidence="2">
    <location>
        <begin position="436"/>
        <end position="455"/>
    </location>
</feature>
<dbReference type="RefSeq" id="WP_126369816.1">
    <property type="nucleotide sequence ID" value="NZ_CP034547.1"/>
</dbReference>
<protein>
    <submittedName>
        <fullName evidence="3">DUF2306 domain-containing protein</fullName>
    </submittedName>
</protein>
<dbReference type="InterPro" id="IPR018750">
    <property type="entry name" value="DUF2306_membrane"/>
</dbReference>
<evidence type="ECO:0000313" key="3">
    <source>
        <dbReference type="EMBL" id="AZQ56350.1"/>
    </source>
</evidence>
<organism evidence="3 4">
    <name type="scientific">Burkholderia cenocepacia</name>
    <dbReference type="NCBI Taxonomy" id="95486"/>
    <lineage>
        <taxon>Bacteria</taxon>
        <taxon>Pseudomonadati</taxon>
        <taxon>Pseudomonadota</taxon>
        <taxon>Betaproteobacteria</taxon>
        <taxon>Burkholderiales</taxon>
        <taxon>Burkholderiaceae</taxon>
        <taxon>Burkholderia</taxon>
        <taxon>Burkholderia cepacia complex</taxon>
    </lineage>
</organism>
<feature type="transmembrane region" description="Helical" evidence="2">
    <location>
        <begin position="191"/>
        <end position="216"/>
    </location>
</feature>
<keyword evidence="2" id="KW-0812">Transmembrane</keyword>
<feature type="transmembrane region" description="Helical" evidence="2">
    <location>
        <begin position="161"/>
        <end position="179"/>
    </location>
</feature>
<dbReference type="Proteomes" id="UP000277191">
    <property type="component" value="Chromosome 3"/>
</dbReference>
<feature type="transmembrane region" description="Helical" evidence="2">
    <location>
        <begin position="21"/>
        <end position="46"/>
    </location>
</feature>
<sequence>MKNPTYPRTLSRSTQSSGTSSRLRTGVIGLFTLFAIAMGLFGLIAVETGHLNLITTSSSSLLSQRLAIQQTVDAGQVVSLHQAFSVSGWWMYLMAAVTGQQSVFGSNSFWETMVYYAQMPRSNNVILSFHSMLGGMCMTCGALQFWPALRRNYPRWHRGAGLFYMITAQLAMIMSMIYMARTPVARIYDTITFVTGLWFLAIGVTLTLWMSIFHLVRREYAQHQAYMSINYGLLLTAPFTRIDWTWAALTYPGISQDTSNYAATAVLIAQCLLLGYLLLCMNRWLQQSRPVTQVRPALPPTLGRAISRTGVVALGALSVAGLLTVANHYLVAPGLDQYAAGKALLPQGLIAFQSRVLGHAFASRWIYAITAIGACVIAPILFYLAFWSGQAYKRNRVFALATLLGLFAAVNGLTLLHWSVLLGGPTTTSVSGGAPYMMNGASELFFAVLLLSAVLRQRDVLVKEWSVFAIACVLALPSFYGFLPVFGWLYGVLAVPHLQHYIEIASLYRVALTVGLITSVLIASVYAVYGSATQEKFAR</sequence>
<evidence type="ECO:0000256" key="2">
    <source>
        <dbReference type="SAM" id="Phobius"/>
    </source>
</evidence>
<feature type="transmembrane region" description="Helical" evidence="2">
    <location>
        <begin position="397"/>
        <end position="416"/>
    </location>
</feature>
<name>A0A3Q9FAP0_9BURK</name>
<reference evidence="3 4" key="1">
    <citation type="submission" date="2018-12" db="EMBL/GenBank/DDBJ databases">
        <title>Cadmium resistance mechanism in endophytic bacteria Burkholderia cenocepacia YG-3.</title>
        <authorList>
            <person name="Zhang X."/>
            <person name="Wang X."/>
            <person name="Zhu Y."/>
        </authorList>
    </citation>
    <scope>NUCLEOTIDE SEQUENCE [LARGE SCALE GENOMIC DNA]</scope>
    <source>
        <strain evidence="3 4">YG-3</strain>
    </source>
</reference>
<proteinExistence type="predicted"/>
<dbReference type="EMBL" id="CP034547">
    <property type="protein sequence ID" value="AZQ56350.1"/>
    <property type="molecule type" value="Genomic_DNA"/>
</dbReference>
<feature type="transmembrane region" description="Helical" evidence="2">
    <location>
        <begin position="261"/>
        <end position="279"/>
    </location>
</feature>
<feature type="region of interest" description="Disordered" evidence="1">
    <location>
        <begin position="1"/>
        <end position="21"/>
    </location>
</feature>
<dbReference type="Pfam" id="PF10067">
    <property type="entry name" value="DUF2306"/>
    <property type="match status" value="1"/>
</dbReference>
<feature type="transmembrane region" description="Helical" evidence="2">
    <location>
        <begin position="228"/>
        <end position="249"/>
    </location>
</feature>
<evidence type="ECO:0000313" key="4">
    <source>
        <dbReference type="Proteomes" id="UP000277191"/>
    </source>
</evidence>
<accession>A0A3Q9FAP0</accession>
<feature type="transmembrane region" description="Helical" evidence="2">
    <location>
        <begin position="125"/>
        <end position="149"/>
    </location>
</feature>
<feature type="transmembrane region" description="Helical" evidence="2">
    <location>
        <begin position="467"/>
        <end position="490"/>
    </location>
</feature>
<dbReference type="AlphaFoldDB" id="A0A3Q9FAP0"/>
<feature type="transmembrane region" description="Helical" evidence="2">
    <location>
        <begin position="311"/>
        <end position="331"/>
    </location>
</feature>
<keyword evidence="2" id="KW-0472">Membrane</keyword>
<keyword evidence="2" id="KW-1133">Transmembrane helix</keyword>